<dbReference type="PANTHER" id="PTHR21131">
    <property type="entry name" value="SERINE-TYPE ENDOPEPTIDASE INHIBITOR"/>
    <property type="match status" value="1"/>
</dbReference>
<gene>
    <name evidence="2" type="ORF">BV898_09866</name>
</gene>
<dbReference type="SUPFAM" id="SSF100895">
    <property type="entry name" value="Kazal-type serine protease inhibitors"/>
    <property type="match status" value="2"/>
</dbReference>
<dbReference type="InterPro" id="IPR053265">
    <property type="entry name" value="Serpin"/>
</dbReference>
<dbReference type="CDD" id="cd00104">
    <property type="entry name" value="KAZAL_FS"/>
    <property type="match status" value="1"/>
</dbReference>
<dbReference type="OrthoDB" id="328123at2759"/>
<name>A0A1W0WL60_HYPEX</name>
<dbReference type="Pfam" id="PF00050">
    <property type="entry name" value="Kazal_1"/>
    <property type="match status" value="1"/>
</dbReference>
<dbReference type="Gene3D" id="3.30.60.30">
    <property type="match status" value="1"/>
</dbReference>
<dbReference type="InterPro" id="IPR036058">
    <property type="entry name" value="Kazal_dom_sf"/>
</dbReference>
<accession>A0A1W0WL60</accession>
<dbReference type="Proteomes" id="UP000192578">
    <property type="component" value="Unassembled WGS sequence"/>
</dbReference>
<protein>
    <recommendedName>
        <fullName evidence="1">Kazal-like domain-containing protein</fullName>
    </recommendedName>
</protein>
<dbReference type="PROSITE" id="PS51465">
    <property type="entry name" value="KAZAL_2"/>
    <property type="match status" value="2"/>
</dbReference>
<dbReference type="EMBL" id="MTYJ01000080">
    <property type="protein sequence ID" value="OQV15944.1"/>
    <property type="molecule type" value="Genomic_DNA"/>
</dbReference>
<dbReference type="PROSITE" id="PS00282">
    <property type="entry name" value="KAZAL_1"/>
    <property type="match status" value="1"/>
</dbReference>
<reference evidence="3" key="1">
    <citation type="submission" date="2017-01" db="EMBL/GenBank/DDBJ databases">
        <title>Comparative genomics of anhydrobiosis in the tardigrade Hypsibius dujardini.</title>
        <authorList>
            <person name="Yoshida Y."/>
            <person name="Koutsovoulos G."/>
            <person name="Laetsch D."/>
            <person name="Stevens L."/>
            <person name="Kumar S."/>
            <person name="Horikawa D."/>
            <person name="Ishino K."/>
            <person name="Komine S."/>
            <person name="Tomita M."/>
            <person name="Blaxter M."/>
            <person name="Arakawa K."/>
        </authorList>
    </citation>
    <scope>NUCLEOTIDE SEQUENCE [LARGE SCALE GENOMIC DNA]</scope>
    <source>
        <strain evidence="3">Z151</strain>
    </source>
</reference>
<evidence type="ECO:0000313" key="2">
    <source>
        <dbReference type="EMBL" id="OQV15944.1"/>
    </source>
</evidence>
<sequence length="155" mass="15967">MERLVILYIIKVGVLCHASTNILLSKVSYRTSTAPTGCICPEIFQPVCGVDGRNYSNTCFAKCAGVTVAKNGSCENGQGAVTTTALPLTTGTSSSFPACMGCVSCCLTITTPIPIPVCGADGKTYPTFCDAICAHVSYTQGACPTTKTTPGVSYG</sequence>
<keyword evidence="3" id="KW-1185">Reference proteome</keyword>
<comment type="caution">
    <text evidence="2">The sequence shown here is derived from an EMBL/GenBank/DDBJ whole genome shotgun (WGS) entry which is preliminary data.</text>
</comment>
<feature type="domain" description="Kazal-like" evidence="1">
    <location>
        <begin position="103"/>
        <end position="145"/>
    </location>
</feature>
<organism evidence="2 3">
    <name type="scientific">Hypsibius exemplaris</name>
    <name type="common">Freshwater tardigrade</name>
    <dbReference type="NCBI Taxonomy" id="2072580"/>
    <lineage>
        <taxon>Eukaryota</taxon>
        <taxon>Metazoa</taxon>
        <taxon>Ecdysozoa</taxon>
        <taxon>Tardigrada</taxon>
        <taxon>Eutardigrada</taxon>
        <taxon>Parachela</taxon>
        <taxon>Hypsibioidea</taxon>
        <taxon>Hypsibiidae</taxon>
        <taxon>Hypsibius</taxon>
    </lineage>
</organism>
<evidence type="ECO:0000259" key="1">
    <source>
        <dbReference type="PROSITE" id="PS51465"/>
    </source>
</evidence>
<dbReference type="Pfam" id="PF07648">
    <property type="entry name" value="Kazal_2"/>
    <property type="match status" value="1"/>
</dbReference>
<dbReference type="InterPro" id="IPR002350">
    <property type="entry name" value="Kazal_dom"/>
</dbReference>
<dbReference type="PANTHER" id="PTHR21131:SF0">
    <property type="entry name" value="GEO10195P1-RELATED"/>
    <property type="match status" value="1"/>
</dbReference>
<evidence type="ECO:0000313" key="3">
    <source>
        <dbReference type="Proteomes" id="UP000192578"/>
    </source>
</evidence>
<proteinExistence type="predicted"/>
<dbReference type="AlphaFoldDB" id="A0A1W0WL60"/>
<feature type="domain" description="Kazal-like" evidence="1">
    <location>
        <begin position="32"/>
        <end position="76"/>
    </location>
</feature>
<dbReference type="SMART" id="SM00280">
    <property type="entry name" value="KAZAL"/>
    <property type="match status" value="1"/>
</dbReference>